<dbReference type="GO" id="GO:0016301">
    <property type="term" value="F:kinase activity"/>
    <property type="evidence" value="ECO:0007669"/>
    <property type="project" value="UniProtKB-KW"/>
</dbReference>
<gene>
    <name evidence="11" type="ORF">J2S01_000401</name>
</gene>
<dbReference type="Proteomes" id="UP001239167">
    <property type="component" value="Unassembled WGS sequence"/>
</dbReference>
<dbReference type="Gene3D" id="3.30.565.10">
    <property type="entry name" value="Histidine kinase-like ATPase, C-terminal domain"/>
    <property type="match status" value="1"/>
</dbReference>
<protein>
    <recommendedName>
        <fullName evidence="3">histidine kinase</fullName>
        <ecNumber evidence="3">2.7.13.3</ecNumber>
    </recommendedName>
</protein>
<evidence type="ECO:0000256" key="6">
    <source>
        <dbReference type="ARBA" id="ARBA00022777"/>
    </source>
</evidence>
<dbReference type="InterPro" id="IPR011006">
    <property type="entry name" value="CheY-like_superfamily"/>
</dbReference>
<dbReference type="InterPro" id="IPR001789">
    <property type="entry name" value="Sig_transdc_resp-reg_receiver"/>
</dbReference>
<dbReference type="EC" id="2.7.13.3" evidence="3"/>
<dbReference type="Pfam" id="PF00072">
    <property type="entry name" value="Response_reg"/>
    <property type="match status" value="1"/>
</dbReference>
<dbReference type="Pfam" id="PF02518">
    <property type="entry name" value="HATPase_c"/>
    <property type="match status" value="1"/>
</dbReference>
<evidence type="ECO:0000256" key="7">
    <source>
        <dbReference type="ARBA" id="ARBA00023012"/>
    </source>
</evidence>
<dbReference type="CDD" id="cd00082">
    <property type="entry name" value="HisKA"/>
    <property type="match status" value="1"/>
</dbReference>
<dbReference type="SMART" id="SM00387">
    <property type="entry name" value="HATPase_c"/>
    <property type="match status" value="1"/>
</dbReference>
<keyword evidence="7" id="KW-0902">Two-component regulatory system</keyword>
<dbReference type="InterPro" id="IPR036097">
    <property type="entry name" value="HisK_dim/P_sf"/>
</dbReference>
<dbReference type="InterPro" id="IPR050351">
    <property type="entry name" value="BphY/WalK/GraS-like"/>
</dbReference>
<reference evidence="11 12" key="1">
    <citation type="submission" date="2023-07" db="EMBL/GenBank/DDBJ databases">
        <title>Genomic Encyclopedia of Type Strains, Phase IV (KMG-IV): sequencing the most valuable type-strain genomes for metagenomic binning, comparative biology and taxonomic classification.</title>
        <authorList>
            <person name="Goeker M."/>
        </authorList>
    </citation>
    <scope>NUCLEOTIDE SEQUENCE [LARGE SCALE GENOMIC DNA]</scope>
    <source>
        <strain evidence="11 12">DSM 16980</strain>
    </source>
</reference>
<dbReference type="EMBL" id="JAUSUE010000002">
    <property type="protein sequence ID" value="MDQ0202708.1"/>
    <property type="molecule type" value="Genomic_DNA"/>
</dbReference>
<dbReference type="SUPFAM" id="SSF52172">
    <property type="entry name" value="CheY-like"/>
    <property type="match status" value="1"/>
</dbReference>
<organism evidence="11 12">
    <name type="scientific">Pectinatus haikarae</name>
    <dbReference type="NCBI Taxonomy" id="349096"/>
    <lineage>
        <taxon>Bacteria</taxon>
        <taxon>Bacillati</taxon>
        <taxon>Bacillota</taxon>
        <taxon>Negativicutes</taxon>
        <taxon>Selenomonadales</taxon>
        <taxon>Selenomonadaceae</taxon>
        <taxon>Pectinatus</taxon>
    </lineage>
</organism>
<evidence type="ECO:0000313" key="11">
    <source>
        <dbReference type="EMBL" id="MDQ0202708.1"/>
    </source>
</evidence>
<dbReference type="Pfam" id="PF00512">
    <property type="entry name" value="HisKA"/>
    <property type="match status" value="1"/>
</dbReference>
<dbReference type="RefSeq" id="WP_307222629.1">
    <property type="nucleotide sequence ID" value="NZ_CP116940.1"/>
</dbReference>
<name>A0ABT9Y4Z4_9FIRM</name>
<dbReference type="InterPro" id="IPR005467">
    <property type="entry name" value="His_kinase_dom"/>
</dbReference>
<dbReference type="PANTHER" id="PTHR42878">
    <property type="entry name" value="TWO-COMPONENT HISTIDINE KINASE"/>
    <property type="match status" value="1"/>
</dbReference>
<keyword evidence="4 8" id="KW-0597">Phosphoprotein</keyword>
<dbReference type="PROSITE" id="PS50109">
    <property type="entry name" value="HIS_KIN"/>
    <property type="match status" value="1"/>
</dbReference>
<evidence type="ECO:0000256" key="2">
    <source>
        <dbReference type="ARBA" id="ARBA00004370"/>
    </source>
</evidence>
<evidence type="ECO:0000256" key="3">
    <source>
        <dbReference type="ARBA" id="ARBA00012438"/>
    </source>
</evidence>
<evidence type="ECO:0000256" key="5">
    <source>
        <dbReference type="ARBA" id="ARBA00022679"/>
    </source>
</evidence>
<proteinExistence type="predicted"/>
<dbReference type="Gene3D" id="1.10.287.130">
    <property type="match status" value="1"/>
</dbReference>
<keyword evidence="5" id="KW-0808">Transferase</keyword>
<comment type="catalytic activity">
    <reaction evidence="1">
        <text>ATP + protein L-histidine = ADP + protein N-phospho-L-histidine.</text>
        <dbReference type="EC" id="2.7.13.3"/>
    </reaction>
</comment>
<dbReference type="InterPro" id="IPR036890">
    <property type="entry name" value="HATPase_C_sf"/>
</dbReference>
<feature type="domain" description="Histidine kinase" evidence="9">
    <location>
        <begin position="146"/>
        <end position="360"/>
    </location>
</feature>
<sequence>MSIPYEKQILIIDDSPESIELASCILKRSDFTIRVAKSAQSALKLLQFQIPHIILLDVTMPEMNGFDFCQLLKNNVEYKKIPVVFLTASDDEESIKKAFAIGAQDYVTKPFKPAELIARVNTQLKLMQRTEDLENAYKSLDSFSYSVAHDLKSPLLSIKRLIDFLLQDCNGKFSSDEKTLAENIQEKTREVTAIIDHLLEYSHAGSKEISINKIDTNKIFFETYNELHTLEPSRKICFHLEKLPSIAADPILFKLLCQNILSNALKYTRKKDPAIIRVTCRQTEKYLVFSVTDNGAGFDMRYVKKLFHVFERLHSAREFEGSGVGLAICQRILQRQGGTAWITGKPDKGASFFFSLPCKAADEL</sequence>
<keyword evidence="12" id="KW-1185">Reference proteome</keyword>
<evidence type="ECO:0000259" key="10">
    <source>
        <dbReference type="PROSITE" id="PS50110"/>
    </source>
</evidence>
<accession>A0ABT9Y4Z4</accession>
<dbReference type="SMART" id="SM00448">
    <property type="entry name" value="REC"/>
    <property type="match status" value="1"/>
</dbReference>
<dbReference type="SUPFAM" id="SSF55874">
    <property type="entry name" value="ATPase domain of HSP90 chaperone/DNA topoisomerase II/histidine kinase"/>
    <property type="match status" value="1"/>
</dbReference>
<dbReference type="SUPFAM" id="SSF47384">
    <property type="entry name" value="Homodimeric domain of signal transducing histidine kinase"/>
    <property type="match status" value="1"/>
</dbReference>
<dbReference type="InterPro" id="IPR004358">
    <property type="entry name" value="Sig_transdc_His_kin-like_C"/>
</dbReference>
<dbReference type="PROSITE" id="PS50110">
    <property type="entry name" value="RESPONSE_REGULATORY"/>
    <property type="match status" value="1"/>
</dbReference>
<dbReference type="PANTHER" id="PTHR42878:SF15">
    <property type="entry name" value="BACTERIOPHYTOCHROME"/>
    <property type="match status" value="1"/>
</dbReference>
<evidence type="ECO:0000256" key="8">
    <source>
        <dbReference type="PROSITE-ProRule" id="PRU00169"/>
    </source>
</evidence>
<dbReference type="InterPro" id="IPR003661">
    <property type="entry name" value="HisK_dim/P_dom"/>
</dbReference>
<evidence type="ECO:0000256" key="1">
    <source>
        <dbReference type="ARBA" id="ARBA00000085"/>
    </source>
</evidence>
<evidence type="ECO:0000313" key="12">
    <source>
        <dbReference type="Proteomes" id="UP001239167"/>
    </source>
</evidence>
<dbReference type="InterPro" id="IPR003594">
    <property type="entry name" value="HATPase_dom"/>
</dbReference>
<dbReference type="Gene3D" id="3.40.50.2300">
    <property type="match status" value="1"/>
</dbReference>
<feature type="domain" description="Response regulatory" evidence="10">
    <location>
        <begin position="8"/>
        <end position="124"/>
    </location>
</feature>
<dbReference type="SMART" id="SM00388">
    <property type="entry name" value="HisKA"/>
    <property type="match status" value="1"/>
</dbReference>
<dbReference type="PRINTS" id="PR00344">
    <property type="entry name" value="BCTRLSENSOR"/>
</dbReference>
<evidence type="ECO:0000256" key="4">
    <source>
        <dbReference type="ARBA" id="ARBA00022553"/>
    </source>
</evidence>
<keyword evidence="6 11" id="KW-0418">Kinase</keyword>
<comment type="caution">
    <text evidence="11">The sequence shown here is derived from an EMBL/GenBank/DDBJ whole genome shotgun (WGS) entry which is preliminary data.</text>
</comment>
<evidence type="ECO:0000259" key="9">
    <source>
        <dbReference type="PROSITE" id="PS50109"/>
    </source>
</evidence>
<comment type="subcellular location">
    <subcellularLocation>
        <location evidence="2">Membrane</location>
    </subcellularLocation>
</comment>
<feature type="modified residue" description="4-aspartylphosphate" evidence="8">
    <location>
        <position position="57"/>
    </location>
</feature>